<feature type="compositionally biased region" description="Polar residues" evidence="1">
    <location>
        <begin position="899"/>
        <end position="917"/>
    </location>
</feature>
<dbReference type="InterPro" id="IPR039786">
    <property type="entry name" value="EFR3"/>
</dbReference>
<feature type="region of interest" description="Disordered" evidence="1">
    <location>
        <begin position="606"/>
        <end position="664"/>
    </location>
</feature>
<gene>
    <name evidence="2" type="ORF">FA15DRAFT_664310</name>
</gene>
<dbReference type="GO" id="GO:0072659">
    <property type="term" value="P:protein localization to plasma membrane"/>
    <property type="evidence" value="ECO:0007669"/>
    <property type="project" value="InterPro"/>
</dbReference>
<sequence>MRFLFTPNHVQLLNSCYPPTSALLTAGPDYSPSAHELSRLTYHASNHPGKLAKLGPEIEKRVQAESKKAKSGNLRARSSLLISLAILRALATECRRDIALVSPFLISSLHVTLGAAPQDLEVVARVASVFTAWTTYTNGNLIGADQTLTENYLSVLQHFADLSSSDTNDQEIRNRTRLIGFAAITGALNSEALYNDSRQFKAQVLILMKPILKSLFETDIKTLEDQSSVTRDSPGSPYLAEFRIRPALERRAASIHLHVDGDKGPTSNDVADAGLRALFSLLNHAGGAQLGNIMQSTFENLSKINGWEDIDHCRWYIRKAVEWAQYQYRFVAPTWLVEKLLEQQDAPTVSPRQIALASMVASVFTSSTPLINLSSADLMSNLLTLLLRRTSIYSSDPLIPHVIKCIGSLGCHVYYSDQIQDLAGELINRITMIEVQGLSGNSVQNGRSYAICHLMAALMGLLKVTDEYEAVATSGATKAQGGADTDDPVPVIEIQKPDKLPEVAPRRTRISPETWQDSLSLICDPDPQVRSEYSGLLVYYLKEEMPKLGDSLEWDGVRRVKKLADGSMLQAANVNLFLHSGDSGSRFLNSLHAYAYILATNPIPSSTTAQDPHADSANPGSSTKGQPIVSSGPGPRRSESLSHRPKARKISQMRRLTQHKPVLQPPVTGWTADYKNLLDVLKVVHEELPIRGLLTGVPFLLQLDAHVASVEVIDGEAIQLRNFIAEVWKVIGNNWHCTELVDLCSKVVGSDAEFIRRGELNSTCAPRLLSESIAVQDALGMGKHDICQRFARKWTPQLALQNFPDERANRFDASVRGDNISPLLKISPALMQIENMSLQSLARSTRGLGVSDLREALEGRNGMSNPALGRPASISTFDYPSSMTTGHGGLGEGVLRLTPTRSRTKASSGPRRGSNNGDVREVLSKLGIGKQGANLLKAPFSSFQKTDN</sequence>
<evidence type="ECO:0008006" key="4">
    <source>
        <dbReference type="Google" id="ProtNLM"/>
    </source>
</evidence>
<dbReference type="OrthoDB" id="274691at2759"/>
<dbReference type="PANTHER" id="PTHR47766:SF1">
    <property type="entry name" value="PROTEIN EFR3"/>
    <property type="match status" value="1"/>
</dbReference>
<evidence type="ECO:0000313" key="3">
    <source>
        <dbReference type="Proteomes" id="UP000307440"/>
    </source>
</evidence>
<feature type="compositionally biased region" description="Basic residues" evidence="1">
    <location>
        <begin position="643"/>
        <end position="658"/>
    </location>
</feature>
<accession>A0A5C3LBK5</accession>
<organism evidence="2 3">
    <name type="scientific">Coprinopsis marcescibilis</name>
    <name type="common">Agaric fungus</name>
    <name type="synonym">Psathyrella marcescibilis</name>
    <dbReference type="NCBI Taxonomy" id="230819"/>
    <lineage>
        <taxon>Eukaryota</taxon>
        <taxon>Fungi</taxon>
        <taxon>Dikarya</taxon>
        <taxon>Basidiomycota</taxon>
        <taxon>Agaricomycotina</taxon>
        <taxon>Agaricomycetes</taxon>
        <taxon>Agaricomycetidae</taxon>
        <taxon>Agaricales</taxon>
        <taxon>Agaricineae</taxon>
        <taxon>Psathyrellaceae</taxon>
        <taxon>Coprinopsis</taxon>
    </lineage>
</organism>
<dbReference type="AlphaFoldDB" id="A0A5C3LBK5"/>
<name>A0A5C3LBK5_COPMA</name>
<reference evidence="2 3" key="1">
    <citation type="journal article" date="2019" name="Nat. Ecol. Evol.">
        <title>Megaphylogeny resolves global patterns of mushroom evolution.</title>
        <authorList>
            <person name="Varga T."/>
            <person name="Krizsan K."/>
            <person name="Foldi C."/>
            <person name="Dima B."/>
            <person name="Sanchez-Garcia M."/>
            <person name="Sanchez-Ramirez S."/>
            <person name="Szollosi G.J."/>
            <person name="Szarkandi J.G."/>
            <person name="Papp V."/>
            <person name="Albert L."/>
            <person name="Andreopoulos W."/>
            <person name="Angelini C."/>
            <person name="Antonin V."/>
            <person name="Barry K.W."/>
            <person name="Bougher N.L."/>
            <person name="Buchanan P."/>
            <person name="Buyck B."/>
            <person name="Bense V."/>
            <person name="Catcheside P."/>
            <person name="Chovatia M."/>
            <person name="Cooper J."/>
            <person name="Damon W."/>
            <person name="Desjardin D."/>
            <person name="Finy P."/>
            <person name="Geml J."/>
            <person name="Haridas S."/>
            <person name="Hughes K."/>
            <person name="Justo A."/>
            <person name="Karasinski D."/>
            <person name="Kautmanova I."/>
            <person name="Kiss B."/>
            <person name="Kocsube S."/>
            <person name="Kotiranta H."/>
            <person name="LaButti K.M."/>
            <person name="Lechner B.E."/>
            <person name="Liimatainen K."/>
            <person name="Lipzen A."/>
            <person name="Lukacs Z."/>
            <person name="Mihaltcheva S."/>
            <person name="Morgado L.N."/>
            <person name="Niskanen T."/>
            <person name="Noordeloos M.E."/>
            <person name="Ohm R.A."/>
            <person name="Ortiz-Santana B."/>
            <person name="Ovrebo C."/>
            <person name="Racz N."/>
            <person name="Riley R."/>
            <person name="Savchenko A."/>
            <person name="Shiryaev A."/>
            <person name="Soop K."/>
            <person name="Spirin V."/>
            <person name="Szebenyi C."/>
            <person name="Tomsovsky M."/>
            <person name="Tulloss R.E."/>
            <person name="Uehling J."/>
            <person name="Grigoriev I.V."/>
            <person name="Vagvolgyi C."/>
            <person name="Papp T."/>
            <person name="Martin F.M."/>
            <person name="Miettinen O."/>
            <person name="Hibbett D.S."/>
            <person name="Nagy L.G."/>
        </authorList>
    </citation>
    <scope>NUCLEOTIDE SEQUENCE [LARGE SCALE GENOMIC DNA]</scope>
    <source>
        <strain evidence="2 3">CBS 121175</strain>
    </source>
</reference>
<evidence type="ECO:0000313" key="2">
    <source>
        <dbReference type="EMBL" id="TFK29366.1"/>
    </source>
</evidence>
<evidence type="ECO:0000256" key="1">
    <source>
        <dbReference type="SAM" id="MobiDB-lite"/>
    </source>
</evidence>
<protein>
    <recommendedName>
        <fullName evidence="4">Protein EFR3</fullName>
    </recommendedName>
</protein>
<dbReference type="Proteomes" id="UP000307440">
    <property type="component" value="Unassembled WGS sequence"/>
</dbReference>
<dbReference type="STRING" id="230819.A0A5C3LBK5"/>
<dbReference type="EMBL" id="ML210150">
    <property type="protein sequence ID" value="TFK29366.1"/>
    <property type="molecule type" value="Genomic_DNA"/>
</dbReference>
<feature type="compositionally biased region" description="Polar residues" evidence="1">
    <location>
        <begin position="618"/>
        <end position="629"/>
    </location>
</feature>
<dbReference type="PANTHER" id="PTHR47766">
    <property type="entry name" value="PROTEIN EFR3"/>
    <property type="match status" value="1"/>
</dbReference>
<proteinExistence type="predicted"/>
<keyword evidence="3" id="KW-1185">Reference proteome</keyword>
<feature type="region of interest" description="Disordered" evidence="1">
    <location>
        <begin position="879"/>
        <end position="919"/>
    </location>
</feature>